<feature type="region of interest" description="Disordered" evidence="1">
    <location>
        <begin position="64"/>
        <end position="88"/>
    </location>
</feature>
<proteinExistence type="predicted"/>
<dbReference type="EMBL" id="JAGSHT010000020">
    <property type="protein sequence ID" value="MBZ2198609.1"/>
    <property type="molecule type" value="Genomic_DNA"/>
</dbReference>
<name>A0ABS7SFS1_9MICO</name>
<keyword evidence="3" id="KW-1185">Reference proteome</keyword>
<evidence type="ECO:0000256" key="1">
    <source>
        <dbReference type="SAM" id="MobiDB-lite"/>
    </source>
</evidence>
<gene>
    <name evidence="2" type="ORF">KCQ71_20845</name>
</gene>
<accession>A0ABS7SFS1</accession>
<sequence length="88" mass="9664">MDHHPQHPFALIASIRHDEIVADVERRRFLAAHPEHVVPAPWLVTVRRVATSLRSRLRPRTRTVASVGADSASDPGSTCTQGLRPTAG</sequence>
<organism evidence="2 3">
    <name type="scientific">Occultella gossypii</name>
    <dbReference type="NCBI Taxonomy" id="2800820"/>
    <lineage>
        <taxon>Bacteria</taxon>
        <taxon>Bacillati</taxon>
        <taxon>Actinomycetota</taxon>
        <taxon>Actinomycetes</taxon>
        <taxon>Micrococcales</taxon>
        <taxon>Ruaniaceae</taxon>
        <taxon>Occultella</taxon>
    </lineage>
</organism>
<dbReference type="Proteomes" id="UP000826651">
    <property type="component" value="Unassembled WGS sequence"/>
</dbReference>
<comment type="caution">
    <text evidence="2">The sequence shown here is derived from an EMBL/GenBank/DDBJ whole genome shotgun (WGS) entry which is preliminary data.</text>
</comment>
<feature type="compositionally biased region" description="Polar residues" evidence="1">
    <location>
        <begin position="74"/>
        <end position="88"/>
    </location>
</feature>
<protein>
    <submittedName>
        <fullName evidence="2">Uncharacterized protein</fullName>
    </submittedName>
</protein>
<dbReference type="RefSeq" id="WP_223409660.1">
    <property type="nucleotide sequence ID" value="NZ_JAGSHT010000020.1"/>
</dbReference>
<reference evidence="2 3" key="1">
    <citation type="submission" date="2021-04" db="EMBL/GenBank/DDBJ databases">
        <title>Ruania sp. nov., isolated from sandy soil of mangrove forest.</title>
        <authorList>
            <person name="Ge X."/>
            <person name="Huang R."/>
            <person name="Liu W."/>
        </authorList>
    </citation>
    <scope>NUCLEOTIDE SEQUENCE [LARGE SCALE GENOMIC DNA]</scope>
    <source>
        <strain evidence="2 3">N2-46</strain>
    </source>
</reference>
<evidence type="ECO:0000313" key="2">
    <source>
        <dbReference type="EMBL" id="MBZ2198609.1"/>
    </source>
</evidence>
<evidence type="ECO:0000313" key="3">
    <source>
        <dbReference type="Proteomes" id="UP000826651"/>
    </source>
</evidence>